<dbReference type="Proteomes" id="UP000271974">
    <property type="component" value="Unassembled WGS sequence"/>
</dbReference>
<accession>A0A3S0Z4A0</accession>
<gene>
    <name evidence="1" type="ORF">EGW08_023174</name>
</gene>
<dbReference type="EMBL" id="RQTK01001848">
    <property type="protein sequence ID" value="RUS69063.1"/>
    <property type="molecule type" value="Genomic_DNA"/>
</dbReference>
<reference evidence="1 2" key="1">
    <citation type="submission" date="2019-01" db="EMBL/GenBank/DDBJ databases">
        <title>A draft genome assembly of the solar-powered sea slug Elysia chlorotica.</title>
        <authorList>
            <person name="Cai H."/>
            <person name="Li Q."/>
            <person name="Fang X."/>
            <person name="Li J."/>
            <person name="Curtis N.E."/>
            <person name="Altenburger A."/>
            <person name="Shibata T."/>
            <person name="Feng M."/>
            <person name="Maeda T."/>
            <person name="Schwartz J.A."/>
            <person name="Shigenobu S."/>
            <person name="Lundholm N."/>
            <person name="Nishiyama T."/>
            <person name="Yang H."/>
            <person name="Hasebe M."/>
            <person name="Li S."/>
            <person name="Pierce S.K."/>
            <person name="Wang J."/>
        </authorList>
    </citation>
    <scope>NUCLEOTIDE SEQUENCE [LARGE SCALE GENOMIC DNA]</scope>
    <source>
        <strain evidence="1">EC2010</strain>
        <tissue evidence="1">Whole organism of an adult</tissue>
    </source>
</reference>
<dbReference type="InterPro" id="IPR009003">
    <property type="entry name" value="Peptidase_S1_PA"/>
</dbReference>
<dbReference type="OrthoDB" id="10414595at2759"/>
<dbReference type="SUPFAM" id="SSF50494">
    <property type="entry name" value="Trypsin-like serine proteases"/>
    <property type="match status" value="1"/>
</dbReference>
<evidence type="ECO:0008006" key="3">
    <source>
        <dbReference type="Google" id="ProtNLM"/>
    </source>
</evidence>
<comment type="caution">
    <text evidence="1">The sequence shown here is derived from an EMBL/GenBank/DDBJ whole genome shotgun (WGS) entry which is preliminary data.</text>
</comment>
<evidence type="ECO:0000313" key="1">
    <source>
        <dbReference type="EMBL" id="RUS69063.1"/>
    </source>
</evidence>
<evidence type="ECO:0000313" key="2">
    <source>
        <dbReference type="Proteomes" id="UP000271974"/>
    </source>
</evidence>
<name>A0A3S0Z4A0_ELYCH</name>
<keyword evidence="2" id="KW-1185">Reference proteome</keyword>
<dbReference type="AlphaFoldDB" id="A0A3S0Z4A0"/>
<organism evidence="1 2">
    <name type="scientific">Elysia chlorotica</name>
    <name type="common">Eastern emerald elysia</name>
    <name type="synonym">Sea slug</name>
    <dbReference type="NCBI Taxonomy" id="188477"/>
    <lineage>
        <taxon>Eukaryota</taxon>
        <taxon>Metazoa</taxon>
        <taxon>Spiralia</taxon>
        <taxon>Lophotrochozoa</taxon>
        <taxon>Mollusca</taxon>
        <taxon>Gastropoda</taxon>
        <taxon>Heterobranchia</taxon>
        <taxon>Euthyneura</taxon>
        <taxon>Panpulmonata</taxon>
        <taxon>Sacoglossa</taxon>
        <taxon>Placobranchoidea</taxon>
        <taxon>Plakobranchidae</taxon>
        <taxon>Elysia</taxon>
    </lineage>
</organism>
<proteinExistence type="predicted"/>
<sequence length="333" mass="38049">MAYKGHHECEILGSGPEAAESALNWEKCRKNPGHEQFISAGDFIENHLPRLETCYQRDRLRARIDLTVRLRVNWTSLDRPSEDQLSQLRGRDRLRCGTGFVDDVSDPVTDKPCFCNECDGKVTRKHWTFTVDTAQHVVYNAEEARNTRLDFFYDDENINVGNGMKSVWALRVERSSPDTDISRLFCVTHDEDLGERIKSLSTLWNGSKKYPLDLSSLKMLPSRNRKGGPAIIVSHPHGQPKKITVGRATDKEHPLVKYNIPTCPGSSGAPIFQFYPHLANIPYINYCRPIHSGSYNTYSWGNNKGQTNSLVKFFKNLTGYKNTQDQKNYGYNW</sequence>
<dbReference type="Pfam" id="PF13365">
    <property type="entry name" value="Trypsin_2"/>
    <property type="match status" value="1"/>
</dbReference>
<protein>
    <recommendedName>
        <fullName evidence="3">Serine protease</fullName>
    </recommendedName>
</protein>